<sequence length="155" mass="17441">MAVSISLVSSAGERSREDVRHFFHRGILPKYSRFWLFSQAMCWNNLDLVFKDGIGMMCIQRAVGSDQGSSPIIPRLALNPFTSATGSTGNDPTCLRGGFAYNVRNFWSIGLNHEKENEQLDIAPIHLDMNHSKCLLVLTIQPSTWQMVSYFMLAL</sequence>
<keyword evidence="2" id="KW-1185">Reference proteome</keyword>
<dbReference type="Proteomes" id="UP000305948">
    <property type="component" value="Unassembled WGS sequence"/>
</dbReference>
<reference evidence="1 2" key="1">
    <citation type="journal article" date="2019" name="Nat. Ecol. Evol.">
        <title>Megaphylogeny resolves global patterns of mushroom evolution.</title>
        <authorList>
            <person name="Varga T."/>
            <person name="Krizsan K."/>
            <person name="Foldi C."/>
            <person name="Dima B."/>
            <person name="Sanchez-Garcia M."/>
            <person name="Sanchez-Ramirez S."/>
            <person name="Szollosi G.J."/>
            <person name="Szarkandi J.G."/>
            <person name="Papp V."/>
            <person name="Albert L."/>
            <person name="Andreopoulos W."/>
            <person name="Angelini C."/>
            <person name="Antonin V."/>
            <person name="Barry K.W."/>
            <person name="Bougher N.L."/>
            <person name="Buchanan P."/>
            <person name="Buyck B."/>
            <person name="Bense V."/>
            <person name="Catcheside P."/>
            <person name="Chovatia M."/>
            <person name="Cooper J."/>
            <person name="Damon W."/>
            <person name="Desjardin D."/>
            <person name="Finy P."/>
            <person name="Geml J."/>
            <person name="Haridas S."/>
            <person name="Hughes K."/>
            <person name="Justo A."/>
            <person name="Karasinski D."/>
            <person name="Kautmanova I."/>
            <person name="Kiss B."/>
            <person name="Kocsube S."/>
            <person name="Kotiranta H."/>
            <person name="LaButti K.M."/>
            <person name="Lechner B.E."/>
            <person name="Liimatainen K."/>
            <person name="Lipzen A."/>
            <person name="Lukacs Z."/>
            <person name="Mihaltcheva S."/>
            <person name="Morgado L.N."/>
            <person name="Niskanen T."/>
            <person name="Noordeloos M.E."/>
            <person name="Ohm R.A."/>
            <person name="Ortiz-Santana B."/>
            <person name="Ovrebo C."/>
            <person name="Racz N."/>
            <person name="Riley R."/>
            <person name="Savchenko A."/>
            <person name="Shiryaev A."/>
            <person name="Soop K."/>
            <person name="Spirin V."/>
            <person name="Szebenyi C."/>
            <person name="Tomsovsky M."/>
            <person name="Tulloss R.E."/>
            <person name="Uehling J."/>
            <person name="Grigoriev I.V."/>
            <person name="Vagvolgyi C."/>
            <person name="Papp T."/>
            <person name="Martin F.M."/>
            <person name="Miettinen O."/>
            <person name="Hibbett D.S."/>
            <person name="Nagy L.G."/>
        </authorList>
    </citation>
    <scope>NUCLEOTIDE SEQUENCE [LARGE SCALE GENOMIC DNA]</scope>
    <source>
        <strain evidence="1 2">OMC1185</strain>
    </source>
</reference>
<name>A0A5C3N0F0_9AGAM</name>
<dbReference type="AlphaFoldDB" id="A0A5C3N0F0"/>
<evidence type="ECO:0000313" key="1">
    <source>
        <dbReference type="EMBL" id="TFK50505.1"/>
    </source>
</evidence>
<organism evidence="1 2">
    <name type="scientific">Heliocybe sulcata</name>
    <dbReference type="NCBI Taxonomy" id="5364"/>
    <lineage>
        <taxon>Eukaryota</taxon>
        <taxon>Fungi</taxon>
        <taxon>Dikarya</taxon>
        <taxon>Basidiomycota</taxon>
        <taxon>Agaricomycotina</taxon>
        <taxon>Agaricomycetes</taxon>
        <taxon>Gloeophyllales</taxon>
        <taxon>Gloeophyllaceae</taxon>
        <taxon>Heliocybe</taxon>
    </lineage>
</organism>
<proteinExistence type="predicted"/>
<accession>A0A5C3N0F0</accession>
<evidence type="ECO:0000313" key="2">
    <source>
        <dbReference type="Proteomes" id="UP000305948"/>
    </source>
</evidence>
<gene>
    <name evidence="1" type="ORF">OE88DRAFT_263536</name>
</gene>
<dbReference type="EMBL" id="ML213513">
    <property type="protein sequence ID" value="TFK50505.1"/>
    <property type="molecule type" value="Genomic_DNA"/>
</dbReference>
<protein>
    <submittedName>
        <fullName evidence="1">Uncharacterized protein</fullName>
    </submittedName>
</protein>